<dbReference type="RefSeq" id="WP_149784072.1">
    <property type="nucleotide sequence ID" value="NZ_BAAADP010000004.1"/>
</dbReference>
<dbReference type="EMBL" id="FOPZ01000006">
    <property type="protein sequence ID" value="SFH49903.1"/>
    <property type="molecule type" value="Genomic_DNA"/>
</dbReference>
<keyword evidence="2" id="KW-0472">Membrane</keyword>
<dbReference type="InterPro" id="IPR008338">
    <property type="entry name" value="Capsule_biosynth_CapC"/>
</dbReference>
<feature type="transmembrane region" description="Helical" evidence="2">
    <location>
        <begin position="188"/>
        <end position="205"/>
    </location>
</feature>
<dbReference type="GO" id="GO:0045227">
    <property type="term" value="P:capsule polysaccharide biosynthetic process"/>
    <property type="evidence" value="ECO:0007669"/>
    <property type="project" value="InterPro"/>
</dbReference>
<gene>
    <name evidence="3" type="ORF">SAMN04488066_10620</name>
</gene>
<feature type="transmembrane region" description="Helical" evidence="2">
    <location>
        <begin position="212"/>
        <end position="229"/>
    </location>
</feature>
<keyword evidence="4" id="KW-1185">Reference proteome</keyword>
<reference evidence="3 4" key="1">
    <citation type="submission" date="2016-10" db="EMBL/GenBank/DDBJ databases">
        <authorList>
            <person name="Varghese N."/>
            <person name="Submissions S."/>
        </authorList>
    </citation>
    <scope>NUCLEOTIDE SEQUENCE [LARGE SCALE GENOMIC DNA]</scope>
    <source>
        <strain evidence="3 4">CGMCC 1.6377</strain>
    </source>
</reference>
<feature type="transmembrane region" description="Helical" evidence="2">
    <location>
        <begin position="345"/>
        <end position="364"/>
    </location>
</feature>
<feature type="transmembrane region" description="Helical" evidence="2">
    <location>
        <begin position="284"/>
        <end position="302"/>
    </location>
</feature>
<evidence type="ECO:0000313" key="4">
    <source>
        <dbReference type="Proteomes" id="UP000323537"/>
    </source>
</evidence>
<organism evidence="3 4">
    <name type="scientific">Halorubrum aquaticum</name>
    <dbReference type="NCBI Taxonomy" id="387340"/>
    <lineage>
        <taxon>Archaea</taxon>
        <taxon>Methanobacteriati</taxon>
        <taxon>Methanobacteriota</taxon>
        <taxon>Stenosarchaea group</taxon>
        <taxon>Halobacteria</taxon>
        <taxon>Halobacteriales</taxon>
        <taxon>Haloferacaceae</taxon>
        <taxon>Halorubrum</taxon>
    </lineage>
</organism>
<proteinExistence type="predicted"/>
<protein>
    <submittedName>
        <fullName evidence="3">Capsule biosynthesis CapC</fullName>
    </submittedName>
</protein>
<evidence type="ECO:0000256" key="2">
    <source>
        <dbReference type="SAM" id="Phobius"/>
    </source>
</evidence>
<dbReference type="GO" id="GO:0016020">
    <property type="term" value="C:membrane"/>
    <property type="evidence" value="ECO:0007669"/>
    <property type="project" value="InterPro"/>
</dbReference>
<keyword evidence="2" id="KW-0812">Transmembrane</keyword>
<feature type="transmembrane region" description="Helical" evidence="2">
    <location>
        <begin position="314"/>
        <end position="333"/>
    </location>
</feature>
<name>A0A1I3AIS0_9EURY</name>
<feature type="transmembrane region" description="Helical" evidence="2">
    <location>
        <begin position="43"/>
        <end position="63"/>
    </location>
</feature>
<evidence type="ECO:0000256" key="1">
    <source>
        <dbReference type="SAM" id="MobiDB-lite"/>
    </source>
</evidence>
<dbReference type="Pfam" id="PF14102">
    <property type="entry name" value="Caps_synth_CapC"/>
    <property type="match status" value="1"/>
</dbReference>
<dbReference type="Proteomes" id="UP000323537">
    <property type="component" value="Unassembled WGS sequence"/>
</dbReference>
<dbReference type="OrthoDB" id="240491at2157"/>
<feature type="transmembrane region" description="Helical" evidence="2">
    <location>
        <begin position="259"/>
        <end position="278"/>
    </location>
</feature>
<sequence>MIVAVIVTAFGLLAVAGLTQVYGYRLGGTIAIPILAVYTLKSFVMLPIYVLSSAVAYLGLGLLKDKTLIYGRAELIYAILIGSLIPVTIFLTFGFLIQDLFQTVVFIGSILPGLAAYNYHQLDDETRYWDLLTAAVVFVCLFGLGWFLVSAEFAPTLATAAPVTLYSRTADVATWKGVAVTEPLSPVILPRLVTVLLFAVGMLLSERVRERYDIRIGVISVALLAIFSLADRRLIYLYICLIVISYIAVQVVHRSSLLYGRVLVGIGAAVGIVTAIPLSIELGITRGLSAFFVGILAGVNAYNVHVAQPAIRRLFVPLQFGSFVFLLCLTRLTGAVLPRGFPRQFGLTEIIIGLSIVAVCFGYAEWRTIRKPDEEAISDRSIFNQPDNTQDAAALDNETSREIDT</sequence>
<evidence type="ECO:0000313" key="3">
    <source>
        <dbReference type="EMBL" id="SFH49903.1"/>
    </source>
</evidence>
<keyword evidence="2" id="KW-1133">Transmembrane helix</keyword>
<feature type="transmembrane region" description="Helical" evidence="2">
    <location>
        <begin position="235"/>
        <end position="252"/>
    </location>
</feature>
<feature type="transmembrane region" description="Helical" evidence="2">
    <location>
        <begin position="100"/>
        <end position="119"/>
    </location>
</feature>
<feature type="compositionally biased region" description="Polar residues" evidence="1">
    <location>
        <begin position="381"/>
        <end position="391"/>
    </location>
</feature>
<feature type="transmembrane region" description="Helical" evidence="2">
    <location>
        <begin position="75"/>
        <end position="94"/>
    </location>
</feature>
<dbReference type="AlphaFoldDB" id="A0A1I3AIS0"/>
<feature type="transmembrane region" description="Helical" evidence="2">
    <location>
        <begin position="131"/>
        <end position="149"/>
    </location>
</feature>
<accession>A0A1I3AIS0</accession>
<feature type="region of interest" description="Disordered" evidence="1">
    <location>
        <begin position="380"/>
        <end position="405"/>
    </location>
</feature>